<reference evidence="1" key="1">
    <citation type="submission" date="2023-07" db="EMBL/GenBank/DDBJ databases">
        <title>Chromosome-level genome assembly of Artemia franciscana.</title>
        <authorList>
            <person name="Jo E."/>
        </authorList>
    </citation>
    <scope>NUCLEOTIDE SEQUENCE</scope>
    <source>
        <tissue evidence="1">Whole body</tissue>
    </source>
</reference>
<dbReference type="Proteomes" id="UP001187531">
    <property type="component" value="Unassembled WGS sequence"/>
</dbReference>
<dbReference type="PANTHER" id="PTHR46114:SF1">
    <property type="entry name" value="ZAD DOMAIN-CONTAINING PROTEIN"/>
    <property type="match status" value="1"/>
</dbReference>
<comment type="caution">
    <text evidence="1">The sequence shown here is derived from an EMBL/GenBank/DDBJ whole genome shotgun (WGS) entry which is preliminary data.</text>
</comment>
<sequence>MASARRSCRNDPDVFCYICGDYTLSVDRRDIIGFVGIPMVWREPLHQASDCYFSAINTTGVNQKNRHSLQHPDLPSAHCPVAHCEEIPVPAFTQLSDSDDKATGADEGKHTEEECKAKYGLQPFVQCELNDLARNLSLSKTSSELLDFRFKVESLLSEDARITFFRRSLLGKLGAPQYDPRDWQLFTDSNKCSLNCALLRNRNQFASIPLVHITTLKEKYDAVKYVLDKIQYEQHQWIICIDFKAVNFLLHHQSGFKKSHALYVGIYVTVEIDPSTM</sequence>
<dbReference type="EMBL" id="JAVRJZ010000017">
    <property type="protein sequence ID" value="KAK2709519.1"/>
    <property type="molecule type" value="Genomic_DNA"/>
</dbReference>
<evidence type="ECO:0000313" key="2">
    <source>
        <dbReference type="Proteomes" id="UP001187531"/>
    </source>
</evidence>
<name>A0AA88HFT3_ARTSF</name>
<organism evidence="1 2">
    <name type="scientific">Artemia franciscana</name>
    <name type="common">Brine shrimp</name>
    <name type="synonym">Artemia sanfranciscana</name>
    <dbReference type="NCBI Taxonomy" id="6661"/>
    <lineage>
        <taxon>Eukaryota</taxon>
        <taxon>Metazoa</taxon>
        <taxon>Ecdysozoa</taxon>
        <taxon>Arthropoda</taxon>
        <taxon>Crustacea</taxon>
        <taxon>Branchiopoda</taxon>
        <taxon>Anostraca</taxon>
        <taxon>Artemiidae</taxon>
        <taxon>Artemia</taxon>
    </lineage>
</organism>
<dbReference type="AlphaFoldDB" id="A0AA88HFT3"/>
<proteinExistence type="predicted"/>
<keyword evidence="2" id="KW-1185">Reference proteome</keyword>
<evidence type="ECO:0000313" key="1">
    <source>
        <dbReference type="EMBL" id="KAK2709519.1"/>
    </source>
</evidence>
<gene>
    <name evidence="1" type="ORF">QYM36_013250</name>
</gene>
<accession>A0AA88HFT3</accession>
<dbReference type="PANTHER" id="PTHR46114">
    <property type="entry name" value="APPLE DOMAIN-CONTAINING PROTEIN"/>
    <property type="match status" value="1"/>
</dbReference>
<protein>
    <submittedName>
        <fullName evidence="1">Uncharacterized protein</fullName>
    </submittedName>
</protein>